<gene>
    <name evidence="1" type="ORF">ACFFIA_12310</name>
</gene>
<comment type="caution">
    <text evidence="1">The sequence shown here is derived from an EMBL/GenBank/DDBJ whole genome shotgun (WGS) entry which is preliminary data.</text>
</comment>
<reference evidence="1 2" key="1">
    <citation type="submission" date="2024-09" db="EMBL/GenBank/DDBJ databases">
        <authorList>
            <person name="Sun Q."/>
            <person name="Mori K."/>
        </authorList>
    </citation>
    <scope>NUCLEOTIDE SEQUENCE [LARGE SCALE GENOMIC DNA]</scope>
    <source>
        <strain evidence="1 2">TBRC 3947</strain>
    </source>
</reference>
<name>A0ABV6M172_9ACTN</name>
<evidence type="ECO:0000313" key="2">
    <source>
        <dbReference type="Proteomes" id="UP001589867"/>
    </source>
</evidence>
<dbReference type="Proteomes" id="UP001589867">
    <property type="component" value="Unassembled WGS sequence"/>
</dbReference>
<organism evidence="1 2">
    <name type="scientific">Phytohabitans kaempferiae</name>
    <dbReference type="NCBI Taxonomy" id="1620943"/>
    <lineage>
        <taxon>Bacteria</taxon>
        <taxon>Bacillati</taxon>
        <taxon>Actinomycetota</taxon>
        <taxon>Actinomycetes</taxon>
        <taxon>Micromonosporales</taxon>
        <taxon>Micromonosporaceae</taxon>
    </lineage>
</organism>
<dbReference type="InterPro" id="IPR046105">
    <property type="entry name" value="DUF6042"/>
</dbReference>
<evidence type="ECO:0000313" key="1">
    <source>
        <dbReference type="EMBL" id="MFC0528445.1"/>
    </source>
</evidence>
<dbReference type="Pfam" id="PF19508">
    <property type="entry name" value="DUF6042"/>
    <property type="match status" value="1"/>
</dbReference>
<protein>
    <submittedName>
        <fullName evidence="1">DUF6042 family protein</fullName>
    </submittedName>
</protein>
<dbReference type="EMBL" id="JBHLUH010000013">
    <property type="protein sequence ID" value="MFC0528445.1"/>
    <property type="molecule type" value="Genomic_DNA"/>
</dbReference>
<keyword evidence="2" id="KW-1185">Reference proteome</keyword>
<proteinExistence type="predicted"/>
<dbReference type="RefSeq" id="WP_377250010.1">
    <property type="nucleotide sequence ID" value="NZ_JBHLUH010000013.1"/>
</dbReference>
<accession>A0ABV6M172</accession>
<sequence length="254" mass="29294">MASHWQRAPMVPSWIRWLPCSFAYLTVVPDPHRFPREAWSMLPWDKAVWCDPGSVDDWIAQAQRHHPRREALHAELHAREHYDRVVRVRAARVELFGEMCRRRGLPVPHTLEELLACLVGFGLFEVDGEWLAPRLEQNPIDVLPLLGAEILTEERAQQDDRTILVAIAVRELAERSRRRWRRRQVTTELRVLAEAMRMSEPEVRRALTQLGELAGLDVEPPAAVATGRVRITVSWPAFARRFPFADLPAPEHAV</sequence>